<dbReference type="GO" id="GO:0005634">
    <property type="term" value="C:nucleus"/>
    <property type="evidence" value="ECO:0007669"/>
    <property type="project" value="TreeGrafter"/>
</dbReference>
<sequence>MPRHNVALYLPHPLPSLPIEPPPTPSPLQQVIASTLSTTDYDHVSLPLTNTAWQARWEKLCLRPIEEEGLSEEELERRAIEERKVDQEADVWRRDGGLKRSEVVVSRLEESQGVIPLASEWLELDSPDEGIRFDSELALRAEFAHALYLSLPVLILPAPSLANRAFLPSYARAICNLLQMGGQSAVTNISIRIPVSNPLELIAPESVVPNGLAGSHSSVAPPSASGAPQMDKKHKRLSSLSTRPQSMQTSLFGQPANQGTNQNQQQGMRITSGASSLISANTAYGSVAGSGQASLSVTAHGGDLSSTWEMWDCIRTLCGYHPRLSVTLDLTNPLPPSAGALARWSAEPVNYIWLPASSFIPNAKGYPVLSKACQAFIREMGKQNPTYILSQTTMKRHSAGGHNAYLQYIRHITSTPQPGPNTQPRAIMALPAGASEKFQGYSDYLQAPLQPLMDDLGSMTYNIFENDPVKYAQYETAITQALLDLPANKKHVVTVVGAGRGPLVDCTLRALLHSGRQASIYAVEKNTNAFVTLQERKELEWRDKVHIISGDMRVIDVPEKCDILVSELLGSFGDNELSPECLDGALRLMKSTGVSIPSSYTAHIAPLSTSKLYQETHSPSRGPSSAETPYVVMLSQVDPISGDNNVPGVSARCGERIQQCWQFVHPNRDITVDSNGIPLSNSHNARASTHTFHIPHAATLHGFGGYFEAHLYGDVGLSIHPENAHAVSPDLTSWFPLFFPLKEPMYLPSGSELQVNLWRMGDGKGKKVWYEWAVESYLPVVQSVSSAPGAVTVPGSRNVSSASGSGIGFGGQPSPLMDAPFSPGMGHIGLPGGLGRVKIGQSTLHNPGGIHSWVGL</sequence>
<evidence type="ECO:0000256" key="7">
    <source>
        <dbReference type="PIRSR" id="PIRSR015894-3"/>
    </source>
</evidence>
<dbReference type="GO" id="GO:0032259">
    <property type="term" value="P:methylation"/>
    <property type="evidence" value="ECO:0007669"/>
    <property type="project" value="UniProtKB-KW"/>
</dbReference>
<dbReference type="KEGG" id="cdeu:CNBG_3482"/>
<evidence type="ECO:0000256" key="3">
    <source>
        <dbReference type="ARBA" id="ARBA00022691"/>
    </source>
</evidence>
<evidence type="ECO:0000259" key="9">
    <source>
        <dbReference type="Pfam" id="PF05185"/>
    </source>
</evidence>
<feature type="domain" description="PRMT5 oligomerisation" evidence="11">
    <location>
        <begin position="599"/>
        <end position="853"/>
    </location>
</feature>
<dbReference type="Gene3D" id="3.20.20.150">
    <property type="entry name" value="Divalent-metal-dependent TIM barrel enzymes"/>
    <property type="match status" value="1"/>
</dbReference>
<dbReference type="InterPro" id="IPR029063">
    <property type="entry name" value="SAM-dependent_MTases_sf"/>
</dbReference>
<dbReference type="PROSITE" id="PS51678">
    <property type="entry name" value="SAM_MT_PRMT"/>
    <property type="match status" value="1"/>
</dbReference>
<feature type="binding site" evidence="6">
    <location>
        <begin position="470"/>
        <end position="471"/>
    </location>
    <ligand>
        <name>S-adenosyl-L-methionine</name>
        <dbReference type="ChEBI" id="CHEBI:59789"/>
    </ligand>
</feature>
<dbReference type="OMA" id="IKYAWYE"/>
<feature type="site" description="Critical for specifying symmetric addition of methyl groups" evidence="7">
    <location>
        <position position="464"/>
    </location>
</feature>
<dbReference type="EMBL" id="CP025759">
    <property type="protein sequence ID" value="KGB77644.1"/>
    <property type="molecule type" value="Genomic_DNA"/>
</dbReference>
<dbReference type="HOGENOM" id="CLU_010247_0_0_1"/>
<dbReference type="GeneID" id="88179766"/>
<dbReference type="PIRSF" id="PIRSF015894">
    <property type="entry name" value="Skb1_MeTrfase"/>
    <property type="match status" value="1"/>
</dbReference>
<proteinExistence type="inferred from homology"/>
<name>A0A095CDT5_CRYD2</name>
<dbReference type="InterPro" id="IPR035248">
    <property type="entry name" value="PRMT5_C"/>
</dbReference>
<dbReference type="PANTHER" id="PTHR10738:SF0">
    <property type="entry name" value="PROTEIN ARGININE N-METHYLTRANSFERASE 5"/>
    <property type="match status" value="1"/>
</dbReference>
<keyword evidence="13" id="KW-1185">Reference proteome</keyword>
<dbReference type="GO" id="GO:0006355">
    <property type="term" value="P:regulation of DNA-templated transcription"/>
    <property type="evidence" value="ECO:0007669"/>
    <property type="project" value="TreeGrafter"/>
</dbReference>
<reference evidence="12 13" key="2">
    <citation type="journal article" date="2018" name="Proc. Natl. Acad. Sci.">
        <title>RNAi is a critical determinant of centromere evolution in closely related fungi.</title>
        <authorList>
            <person name="Yadav V."/>
            <person name="Sun S."/>
            <person name="Billmyre R.B."/>
            <person name="Thimmappa B.C."/>
            <person name="Shea T."/>
            <person name="Lintner R."/>
            <person name="Bakkeren G."/>
            <person name="Cuomo C.A."/>
            <person name="Heitman J."/>
            <person name="Sanyal K."/>
        </authorList>
    </citation>
    <scope>NUCLEOTIDE SEQUENCE [LARGE SCALE GENOMIC DNA]</scope>
    <source>
        <strain evidence="12 13">R265</strain>
    </source>
</reference>
<feature type="domain" description="PRMT5 arginine-N-methyltransferase" evidence="9">
    <location>
        <begin position="438"/>
        <end position="596"/>
    </location>
</feature>
<feature type="region of interest" description="Disordered" evidence="8">
    <location>
        <begin position="213"/>
        <end position="246"/>
    </location>
</feature>
<feature type="binding site" evidence="6">
    <location>
        <position position="461"/>
    </location>
    <ligand>
        <name>S-adenosyl-L-methionine</name>
        <dbReference type="ChEBI" id="CHEBI:59789"/>
    </ligand>
</feature>
<evidence type="ECO:0000256" key="8">
    <source>
        <dbReference type="SAM" id="MobiDB-lite"/>
    </source>
</evidence>
<feature type="active site" description="Proton donor/acceptor" evidence="5">
    <location>
        <position position="567"/>
    </location>
</feature>
<dbReference type="InterPro" id="IPR025799">
    <property type="entry name" value="Arg_MeTrfase"/>
</dbReference>
<dbReference type="Pfam" id="PF17285">
    <property type="entry name" value="PRMT5_TIM"/>
    <property type="match status" value="1"/>
</dbReference>
<gene>
    <name evidence="12" type="ORF">CNBG_3482</name>
</gene>
<dbReference type="Pfam" id="PF17286">
    <property type="entry name" value="PRMT5_C"/>
    <property type="match status" value="1"/>
</dbReference>
<dbReference type="InterPro" id="IPR035075">
    <property type="entry name" value="PRMT5"/>
</dbReference>
<reference evidence="12 13" key="1">
    <citation type="journal article" date="2011" name="MBio">
        <title>Genome variation in Cryptococcus gattii, an emerging pathogen of immunocompetent hosts.</title>
        <authorList>
            <person name="D'Souza C.A."/>
            <person name="Kronstad J.W."/>
            <person name="Taylor G."/>
            <person name="Warren R."/>
            <person name="Yuen M."/>
            <person name="Hu G."/>
            <person name="Jung W.H."/>
            <person name="Sham A."/>
            <person name="Kidd S.E."/>
            <person name="Tangen K."/>
            <person name="Lee N."/>
            <person name="Zeilmaker T."/>
            <person name="Sawkins J."/>
            <person name="McVicker G."/>
            <person name="Shah S."/>
            <person name="Gnerre S."/>
            <person name="Griggs A."/>
            <person name="Zeng Q."/>
            <person name="Bartlett K."/>
            <person name="Li W."/>
            <person name="Wang X."/>
            <person name="Heitman J."/>
            <person name="Stajich J.E."/>
            <person name="Fraser J.A."/>
            <person name="Meyer W."/>
            <person name="Carter D."/>
            <person name="Schein J."/>
            <person name="Krzywinski M."/>
            <person name="Kwon-Chung K.J."/>
            <person name="Varma A."/>
            <person name="Wang J."/>
            <person name="Brunham R."/>
            <person name="Fyfe M."/>
            <person name="Ouellette B.F."/>
            <person name="Siddiqui A."/>
            <person name="Marra M."/>
            <person name="Jones S."/>
            <person name="Holt R."/>
            <person name="Birren B.W."/>
            <person name="Galagan J.E."/>
            <person name="Cuomo C.A."/>
        </authorList>
    </citation>
    <scope>NUCLEOTIDE SEQUENCE [LARGE SCALE GENOMIC DNA]</scope>
    <source>
        <strain evidence="12 13">R265</strain>
    </source>
</reference>
<dbReference type="VEuPathDB" id="FungiDB:CNBG_3482"/>
<dbReference type="OrthoDB" id="1368803at2759"/>
<dbReference type="GO" id="GO:0005829">
    <property type="term" value="C:cytosol"/>
    <property type="evidence" value="ECO:0007669"/>
    <property type="project" value="TreeGrafter"/>
</dbReference>
<protein>
    <recommendedName>
        <fullName evidence="4">Protein arginine N-methyltransferase</fullName>
    </recommendedName>
</protein>
<evidence type="ECO:0000256" key="1">
    <source>
        <dbReference type="ARBA" id="ARBA00022603"/>
    </source>
</evidence>
<feature type="binding site" evidence="6">
    <location>
        <position position="524"/>
    </location>
    <ligand>
        <name>S-adenosyl-L-methionine</name>
        <dbReference type="ChEBI" id="CHEBI:59789"/>
    </ligand>
</feature>
<evidence type="ECO:0000313" key="12">
    <source>
        <dbReference type="EMBL" id="KGB77644.1"/>
    </source>
</evidence>
<evidence type="ECO:0000256" key="6">
    <source>
        <dbReference type="PIRSR" id="PIRSR015894-2"/>
    </source>
</evidence>
<evidence type="ECO:0000259" key="11">
    <source>
        <dbReference type="Pfam" id="PF17286"/>
    </source>
</evidence>
<keyword evidence="2 4" id="KW-0808">Transferase</keyword>
<accession>A0A095CDT5</accession>
<dbReference type="PANTHER" id="PTHR10738">
    <property type="entry name" value="PROTEIN ARGININE N-METHYLTRANSFERASE 5"/>
    <property type="match status" value="1"/>
</dbReference>
<evidence type="ECO:0000256" key="4">
    <source>
        <dbReference type="PIRNR" id="PIRNR015894"/>
    </source>
</evidence>
<dbReference type="GO" id="GO:0016274">
    <property type="term" value="F:protein-arginine N-methyltransferase activity"/>
    <property type="evidence" value="ECO:0007669"/>
    <property type="project" value="InterPro"/>
</dbReference>
<dbReference type="InterPro" id="IPR007857">
    <property type="entry name" value="Arg_MeTrfase_PRMT5"/>
</dbReference>
<evidence type="ECO:0000256" key="5">
    <source>
        <dbReference type="PIRSR" id="PIRSR015894-1"/>
    </source>
</evidence>
<feature type="domain" description="PRMT5 TIM barrel" evidence="10">
    <location>
        <begin position="40"/>
        <end position="414"/>
    </location>
</feature>
<dbReference type="Pfam" id="PF05185">
    <property type="entry name" value="PRMT5"/>
    <property type="match status" value="1"/>
</dbReference>
<dbReference type="InterPro" id="IPR035247">
    <property type="entry name" value="PRMT5_TIM"/>
</dbReference>
<dbReference type="FunFam" id="3.40.50.150:FF:000255">
    <property type="entry name" value="Protein arginine N-methyltransferase"/>
    <property type="match status" value="1"/>
</dbReference>
<dbReference type="STRING" id="294750.A0A095CDT5"/>
<evidence type="ECO:0000313" key="13">
    <source>
        <dbReference type="Proteomes" id="UP000029445"/>
    </source>
</evidence>
<dbReference type="RefSeq" id="XP_062883446.1">
    <property type="nucleotide sequence ID" value="XM_063027491.1"/>
</dbReference>
<comment type="similarity">
    <text evidence="4">Belongs to the class I-like SAM-binding methyltransferase superfamily.</text>
</comment>
<dbReference type="Gene3D" id="2.70.160.11">
    <property type="entry name" value="Hnrnp arginine n-methyltransferase1"/>
    <property type="match status" value="1"/>
</dbReference>
<feature type="binding site" evidence="6">
    <location>
        <begin position="551"/>
        <end position="552"/>
    </location>
    <ligand>
        <name>S-adenosyl-L-methionine</name>
        <dbReference type="ChEBI" id="CHEBI:59789"/>
    </ligand>
</feature>
<evidence type="ECO:0000259" key="10">
    <source>
        <dbReference type="Pfam" id="PF17285"/>
    </source>
</evidence>
<dbReference type="Gene3D" id="3.40.50.150">
    <property type="entry name" value="Vaccinia Virus protein VP39"/>
    <property type="match status" value="1"/>
</dbReference>
<keyword evidence="1 4" id="KW-0489">Methyltransferase</keyword>
<keyword evidence="3 4" id="KW-0949">S-adenosyl-L-methionine</keyword>
<dbReference type="Proteomes" id="UP000029445">
    <property type="component" value="Chromosome 1"/>
</dbReference>
<feature type="active site" description="Proton donor/acceptor" evidence="5">
    <location>
        <position position="576"/>
    </location>
</feature>
<dbReference type="FunFam" id="2.70.160.11:FF:000020">
    <property type="entry name" value="Protein arginine N-methyltransferase"/>
    <property type="match status" value="1"/>
</dbReference>
<evidence type="ECO:0000256" key="2">
    <source>
        <dbReference type="ARBA" id="ARBA00022679"/>
    </source>
</evidence>
<dbReference type="SUPFAM" id="SSF53335">
    <property type="entry name" value="S-adenosyl-L-methionine-dependent methyltransferases"/>
    <property type="match status" value="1"/>
</dbReference>
<dbReference type="CDD" id="cd02440">
    <property type="entry name" value="AdoMet_MTases"/>
    <property type="match status" value="1"/>
</dbReference>
<dbReference type="AlphaFoldDB" id="A0A095CDT5"/>
<feature type="compositionally biased region" description="Low complexity" evidence="8">
    <location>
        <begin position="213"/>
        <end position="228"/>
    </location>
</feature>
<organism evidence="12 13">
    <name type="scientific">Cryptococcus deuterogattii (strain R265)</name>
    <name type="common">Cryptococcus gattii VGII (strain R265)</name>
    <dbReference type="NCBI Taxonomy" id="294750"/>
    <lineage>
        <taxon>Eukaryota</taxon>
        <taxon>Fungi</taxon>
        <taxon>Dikarya</taxon>
        <taxon>Basidiomycota</taxon>
        <taxon>Agaricomycotina</taxon>
        <taxon>Tremellomycetes</taxon>
        <taxon>Tremellales</taxon>
        <taxon>Cryptococcaceae</taxon>
        <taxon>Cryptococcus</taxon>
        <taxon>Cryptococcus gattii species complex</taxon>
    </lineage>
</organism>